<gene>
    <name evidence="1" type="ORF">ONZ43_g477</name>
</gene>
<comment type="caution">
    <text evidence="1">The sequence shown here is derived from an EMBL/GenBank/DDBJ whole genome shotgun (WGS) entry which is preliminary data.</text>
</comment>
<organism evidence="1 2">
    <name type="scientific">Nemania bipapillata</name>
    <dbReference type="NCBI Taxonomy" id="110536"/>
    <lineage>
        <taxon>Eukaryota</taxon>
        <taxon>Fungi</taxon>
        <taxon>Dikarya</taxon>
        <taxon>Ascomycota</taxon>
        <taxon>Pezizomycotina</taxon>
        <taxon>Sordariomycetes</taxon>
        <taxon>Xylariomycetidae</taxon>
        <taxon>Xylariales</taxon>
        <taxon>Xylariaceae</taxon>
        <taxon>Nemania</taxon>
    </lineage>
</organism>
<accession>A0ACC2J800</accession>
<sequence length="517" mass="57070">MPPVQNTFSIIPDLPSALNGNLDGRADGANARTSRPPMTSKQVKKAYQKANKGPKLSKAEQRRQELFEQDRIRKEFEKEKNQARARAARDKKKEREEKERAEKKKKGLPLVDVRPSQDTIARFVRAKPKSRQHDSASPLHGGERESRSLSPAHYHHDSSNSDQIPKFDYADDENEKIEKRPPPSPVVLVENRHGLGSQSPILGNDAEPLSKKRRITVSAEEGEDVLLTPIANEAVVLSPKLDLKVDSIGDHGKENIAPSLEQERAELDIDDSYSTIDLSEENLLQDLLHLKDIEEDPVSPPKVQPPTDSPKPRDIPRRSPKRLFTSTCRELRYKYAIERSRTAAWEGPAARQKAREELDRLQALEDERLEALLANPDEGLGGEKNDAAAVVTESCTTRLDIPGNKSPTTRPAAVQGSKPGLEGSNGGISKRNARPKGSYEAMLELLAKGPKQKPDLGTKSAEKENAARPKKLGSGLSSTRGGGGPVAPLVLFYSILCSISVFLVILLLYTISGFLFF</sequence>
<evidence type="ECO:0000313" key="1">
    <source>
        <dbReference type="EMBL" id="KAJ8123620.1"/>
    </source>
</evidence>
<proteinExistence type="predicted"/>
<protein>
    <submittedName>
        <fullName evidence="1">Uncharacterized protein</fullName>
    </submittedName>
</protein>
<dbReference type="EMBL" id="JAPESX010000060">
    <property type="protein sequence ID" value="KAJ8123620.1"/>
    <property type="molecule type" value="Genomic_DNA"/>
</dbReference>
<keyword evidence="2" id="KW-1185">Reference proteome</keyword>
<name>A0ACC2J800_9PEZI</name>
<reference evidence="1" key="1">
    <citation type="submission" date="2022-11" db="EMBL/GenBank/DDBJ databases">
        <title>Genome Sequence of Nemania bipapillata.</title>
        <authorList>
            <person name="Buettner E."/>
        </authorList>
    </citation>
    <scope>NUCLEOTIDE SEQUENCE</scope>
    <source>
        <strain evidence="1">CP14</strain>
    </source>
</reference>
<evidence type="ECO:0000313" key="2">
    <source>
        <dbReference type="Proteomes" id="UP001153334"/>
    </source>
</evidence>
<dbReference type="Proteomes" id="UP001153334">
    <property type="component" value="Unassembled WGS sequence"/>
</dbReference>